<evidence type="ECO:0000259" key="4">
    <source>
        <dbReference type="PROSITE" id="PS01031"/>
    </source>
</evidence>
<proteinExistence type="inferred from homology"/>
<gene>
    <name evidence="5" type="ORF">BE221DRAFT_146681</name>
</gene>
<dbReference type="Pfam" id="PF00011">
    <property type="entry name" value="HSP20"/>
    <property type="match status" value="1"/>
</dbReference>
<name>A0A1Y5I6F0_OSTTA</name>
<dbReference type="PANTHER" id="PTHR11527">
    <property type="entry name" value="HEAT-SHOCK PROTEIN 20 FAMILY MEMBER"/>
    <property type="match status" value="1"/>
</dbReference>
<evidence type="ECO:0000313" key="5">
    <source>
        <dbReference type="EMBL" id="OUS45066.1"/>
    </source>
</evidence>
<dbReference type="InterPro" id="IPR002068">
    <property type="entry name" value="A-crystallin/Hsp20_dom"/>
</dbReference>
<evidence type="ECO:0000256" key="1">
    <source>
        <dbReference type="ARBA" id="ARBA00023016"/>
    </source>
</evidence>
<dbReference type="CDD" id="cd06464">
    <property type="entry name" value="ACD_sHsps-like"/>
    <property type="match status" value="1"/>
</dbReference>
<accession>A0A1Y5I6F0</accession>
<comment type="similarity">
    <text evidence="2 3">Belongs to the small heat shock protein (HSP20) family.</text>
</comment>
<dbReference type="Gene3D" id="2.60.40.790">
    <property type="match status" value="1"/>
</dbReference>
<reference evidence="5" key="1">
    <citation type="submission" date="2017-04" db="EMBL/GenBank/DDBJ databases">
        <title>Population genomics of picophytoplankton unveils novel chromosome hypervariability.</title>
        <authorList>
            <consortium name="DOE Joint Genome Institute"/>
            <person name="Blanc-Mathieu R."/>
            <person name="Krasovec M."/>
            <person name="Hebrard M."/>
            <person name="Yau S."/>
            <person name="Desgranges E."/>
            <person name="Martin J."/>
            <person name="Schackwitz W."/>
            <person name="Kuo A."/>
            <person name="Salin G."/>
            <person name="Donnadieu C."/>
            <person name="Desdevises Y."/>
            <person name="Sanchez-Ferandin S."/>
            <person name="Moreau H."/>
            <person name="Rivals E."/>
            <person name="Grigoriev I.V."/>
            <person name="Grimsley N."/>
            <person name="Eyre-Walker A."/>
            <person name="Piganeau G."/>
        </authorList>
    </citation>
    <scope>NUCLEOTIDE SEQUENCE [LARGE SCALE GENOMIC DNA]</scope>
    <source>
        <strain evidence="5">RCC 1115</strain>
    </source>
</reference>
<dbReference type="SUPFAM" id="SSF49764">
    <property type="entry name" value="HSP20-like chaperones"/>
    <property type="match status" value="1"/>
</dbReference>
<dbReference type="AlphaFoldDB" id="A0A1Y5I6F0"/>
<organism evidence="5">
    <name type="scientific">Ostreococcus tauri</name>
    <name type="common">Marine green alga</name>
    <dbReference type="NCBI Taxonomy" id="70448"/>
    <lineage>
        <taxon>Eukaryota</taxon>
        <taxon>Viridiplantae</taxon>
        <taxon>Chlorophyta</taxon>
        <taxon>Mamiellophyceae</taxon>
        <taxon>Mamiellales</taxon>
        <taxon>Bathycoccaceae</taxon>
        <taxon>Ostreococcus</taxon>
    </lineage>
</organism>
<evidence type="ECO:0000256" key="3">
    <source>
        <dbReference type="RuleBase" id="RU003616"/>
    </source>
</evidence>
<protein>
    <submittedName>
        <fullName evidence="5">HSP17.7-a protein</fullName>
    </submittedName>
</protein>
<dbReference type="EMBL" id="KZ155791">
    <property type="protein sequence ID" value="OUS45066.1"/>
    <property type="molecule type" value="Genomic_DNA"/>
</dbReference>
<feature type="domain" description="SHSP" evidence="4">
    <location>
        <begin position="96"/>
        <end position="217"/>
    </location>
</feature>
<evidence type="ECO:0000256" key="2">
    <source>
        <dbReference type="PROSITE-ProRule" id="PRU00285"/>
    </source>
</evidence>
<dbReference type="eggNOG" id="KOG0710">
    <property type="taxonomic scope" value="Eukaryota"/>
</dbReference>
<sequence length="217" mass="23663">MYRQSRRVTVRALAVFLFCHAIALPVCAFQLFPIKHHREPAKEDKASPKNEISRALNAVQDLVRNFDVCAPSVGDDGAVAVDESEHRWPLAQMLFSSLVDSRSAVDVTETADTITFAADVPGIDLADITVDVIGNVLTIRGERVDEGPCDSEASSCEIDSARHKRERHFGKFVNKFILPPNAVIDQISAFVKKGVLKVLVPKASAPEPVHVPVVAVS</sequence>
<dbReference type="PROSITE" id="PS01031">
    <property type="entry name" value="SHSP"/>
    <property type="match status" value="1"/>
</dbReference>
<dbReference type="InterPro" id="IPR008978">
    <property type="entry name" value="HSP20-like_chaperone"/>
</dbReference>
<dbReference type="Proteomes" id="UP000195557">
    <property type="component" value="Unassembled WGS sequence"/>
</dbReference>
<dbReference type="InterPro" id="IPR031107">
    <property type="entry name" value="Small_HSP"/>
</dbReference>
<keyword evidence="1" id="KW-0346">Stress response</keyword>